<dbReference type="EMBL" id="CP015108">
    <property type="protein sequence ID" value="ARF14702.1"/>
    <property type="molecule type" value="Genomic_DNA"/>
</dbReference>
<feature type="transmembrane region" description="Helical" evidence="1">
    <location>
        <begin position="90"/>
        <end position="111"/>
    </location>
</feature>
<keyword evidence="3" id="KW-0378">Hydrolase</keyword>
<dbReference type="Proteomes" id="UP000192486">
    <property type="component" value="Chromosome"/>
</dbReference>
<feature type="transmembrane region" description="Helical" evidence="1">
    <location>
        <begin position="211"/>
        <end position="231"/>
    </location>
</feature>
<feature type="transmembrane region" description="Helical" evidence="1">
    <location>
        <begin position="171"/>
        <end position="191"/>
    </location>
</feature>
<keyword evidence="3" id="KW-0645">Protease</keyword>
<keyword evidence="1" id="KW-0812">Transmembrane</keyword>
<gene>
    <name evidence="3" type="ORF">SporoS204_11430</name>
</gene>
<protein>
    <submittedName>
        <fullName evidence="3">CAAX protease</fullName>
    </submittedName>
</protein>
<evidence type="ECO:0000313" key="3">
    <source>
        <dbReference type="EMBL" id="ARF14702.1"/>
    </source>
</evidence>
<feature type="transmembrane region" description="Helical" evidence="1">
    <location>
        <begin position="48"/>
        <end position="69"/>
    </location>
</feature>
<feature type="transmembrane region" description="Helical" evidence="1">
    <location>
        <begin position="131"/>
        <end position="150"/>
    </location>
</feature>
<dbReference type="PANTHER" id="PTHR36435">
    <property type="entry name" value="SLR1288 PROTEIN"/>
    <property type="match status" value="1"/>
</dbReference>
<name>A0ABM6JXN8_SPOUR</name>
<dbReference type="GO" id="GO:0006508">
    <property type="term" value="P:proteolysis"/>
    <property type="evidence" value="ECO:0007669"/>
    <property type="project" value="UniProtKB-KW"/>
</dbReference>
<reference evidence="3 4" key="1">
    <citation type="submission" date="2016-04" db="EMBL/GenBank/DDBJ databases">
        <title>Comparative Genomics and Epigenetics of Sporosarcina ureae.</title>
        <authorList>
            <person name="Oliver A.S."/>
            <person name="Cooper K.K."/>
        </authorList>
    </citation>
    <scope>NUCLEOTIDE SEQUENCE [LARGE SCALE GENOMIC DNA]</scope>
    <source>
        <strain evidence="3 4">S204</strain>
    </source>
</reference>
<evidence type="ECO:0000259" key="2">
    <source>
        <dbReference type="Pfam" id="PF02517"/>
    </source>
</evidence>
<feature type="transmembrane region" description="Helical" evidence="1">
    <location>
        <begin position="17"/>
        <end position="36"/>
    </location>
</feature>
<proteinExistence type="predicted"/>
<evidence type="ECO:0000313" key="4">
    <source>
        <dbReference type="Proteomes" id="UP000192486"/>
    </source>
</evidence>
<dbReference type="RefSeq" id="WP_029053600.1">
    <property type="nucleotide sequence ID" value="NZ_CP015108.1"/>
</dbReference>
<keyword evidence="1" id="KW-1133">Transmembrane helix</keyword>
<feature type="domain" description="CAAX prenyl protease 2/Lysostaphin resistance protein A-like" evidence="2">
    <location>
        <begin position="136"/>
        <end position="224"/>
    </location>
</feature>
<dbReference type="GO" id="GO:0008233">
    <property type="term" value="F:peptidase activity"/>
    <property type="evidence" value="ECO:0007669"/>
    <property type="project" value="UniProtKB-KW"/>
</dbReference>
<dbReference type="Pfam" id="PF02517">
    <property type="entry name" value="Rce1-like"/>
    <property type="match status" value="1"/>
</dbReference>
<keyword evidence="1" id="KW-0472">Membrane</keyword>
<organism evidence="3 4">
    <name type="scientific">Sporosarcina ureae</name>
    <dbReference type="NCBI Taxonomy" id="1571"/>
    <lineage>
        <taxon>Bacteria</taxon>
        <taxon>Bacillati</taxon>
        <taxon>Bacillota</taxon>
        <taxon>Bacilli</taxon>
        <taxon>Bacillales</taxon>
        <taxon>Caryophanaceae</taxon>
        <taxon>Sporosarcina</taxon>
    </lineage>
</organism>
<keyword evidence="4" id="KW-1185">Reference proteome</keyword>
<dbReference type="InterPro" id="IPR003675">
    <property type="entry name" value="Rce1/LyrA-like_dom"/>
</dbReference>
<dbReference type="InterPro" id="IPR052710">
    <property type="entry name" value="CAAX_protease"/>
</dbReference>
<evidence type="ECO:0000256" key="1">
    <source>
        <dbReference type="SAM" id="Phobius"/>
    </source>
</evidence>
<dbReference type="PANTHER" id="PTHR36435:SF1">
    <property type="entry name" value="CAAX AMINO TERMINAL PROTEASE FAMILY PROTEIN"/>
    <property type="match status" value="1"/>
</dbReference>
<sequence length="232" mass="26304">MDSPGWKQKDAWTWKEFILLLLLEFVFVMVAVKYGMQSMYQFWFDHTLYSGTVTGLTIAVVLMLGLYFIALKPQNLSWRDVGVKGFPASYWWRILIWLFITIVLSVAVVLLTSLVGNDVDNSKTESLQQNINVITVLIAFVSAGIISPVYEEIFYRGFIYRWLRVRLGMGWGIVFSSLIFTAAHFPTLNAMPVNFITGIVFAWTYEKTGSIIPAIIIHGIFNTIAVLLIAIG</sequence>
<accession>A0ABM6JXN8</accession>